<dbReference type="GO" id="GO:0004896">
    <property type="term" value="F:cytokine receptor activity"/>
    <property type="evidence" value="ECO:0007669"/>
    <property type="project" value="TreeGrafter"/>
</dbReference>
<sequence length="409" mass="45209">MDFVTFRSVFLSLVWSRAAFAYMEPPTNVTLDCHNMHNVLRWSYKQLSPGLRFRVSIGTTEAKEGYPREIWVNQTAPLQLDVSSLSDPKSAYLLDVTAVIGQNESDFAPSDGITFSYFKDSPASRICNVDFPSVNVSSNHDGTVLFRFTHPSLVYLHKVPSSPNTKTRTKKSQLSLFHYDVVIINQTEHRFYCDTSVCEEHISVDAAQKKHCLKMDGELEKILAQATQEYCVLPPEEAPPVVPDSQSDHIPFIVAGCVLAALLVFGFVFYMVYRKQTTPTTSRLPTSVTLPTKLIRVISEAVHETFFVPEVGPASPTPLLSAEDEELTTCGPPCTEPELRLPLVVLTEDEGASDDVGVGTNEGPGYMPGCNDLEEDETLDPSEVPTGYEKRSSVLDTLAPGEVTEGYRG</sequence>
<accession>A0AAW1G367</accession>
<dbReference type="Proteomes" id="UP001488805">
    <property type="component" value="Unassembled WGS sequence"/>
</dbReference>
<reference evidence="5 6" key="1">
    <citation type="journal article" date="2024" name="Genome Biol. Evol.">
        <title>Chromosome-level genome assembly of the viviparous eelpout Zoarces viviparus.</title>
        <authorList>
            <person name="Fuhrmann N."/>
            <person name="Brasseur M.V."/>
            <person name="Bakowski C.E."/>
            <person name="Podsiadlowski L."/>
            <person name="Prost S."/>
            <person name="Krehenwinkel H."/>
            <person name="Mayer C."/>
        </authorList>
    </citation>
    <scope>NUCLEOTIDE SEQUENCE [LARGE SCALE GENOMIC DNA]</scope>
    <source>
        <strain evidence="5">NO-MEL_2022_Ind0_liver</strain>
    </source>
</reference>
<evidence type="ECO:0000256" key="1">
    <source>
        <dbReference type="SAM" id="MobiDB-lite"/>
    </source>
</evidence>
<feature type="domain" description="Fibronectin type-III" evidence="4">
    <location>
        <begin position="9"/>
        <end position="106"/>
    </location>
</feature>
<dbReference type="InterPro" id="IPR050650">
    <property type="entry name" value="Type-II_Cytokine-TF_Rcpt"/>
</dbReference>
<dbReference type="AlphaFoldDB" id="A0AAW1G367"/>
<protein>
    <recommendedName>
        <fullName evidence="4">Fibronectin type-III domain-containing protein</fullName>
    </recommendedName>
</protein>
<dbReference type="EMBL" id="JBCEZU010000002">
    <property type="protein sequence ID" value="KAK9541356.1"/>
    <property type="molecule type" value="Genomic_DNA"/>
</dbReference>
<dbReference type="PANTHER" id="PTHR20859">
    <property type="entry name" value="INTERFERON/INTERLEUKIN RECEPTOR"/>
    <property type="match status" value="1"/>
</dbReference>
<dbReference type="InterPro" id="IPR013783">
    <property type="entry name" value="Ig-like_fold"/>
</dbReference>
<dbReference type="SUPFAM" id="SSF49265">
    <property type="entry name" value="Fibronectin type III"/>
    <property type="match status" value="1"/>
</dbReference>
<keyword evidence="2" id="KW-0472">Membrane</keyword>
<gene>
    <name evidence="5" type="ORF">VZT92_001408</name>
</gene>
<evidence type="ECO:0000313" key="6">
    <source>
        <dbReference type="Proteomes" id="UP001488805"/>
    </source>
</evidence>
<evidence type="ECO:0000256" key="3">
    <source>
        <dbReference type="SAM" id="SignalP"/>
    </source>
</evidence>
<dbReference type="Pfam" id="PF01108">
    <property type="entry name" value="Tissue_fac"/>
    <property type="match status" value="1"/>
</dbReference>
<name>A0AAW1G367_ZOAVI</name>
<keyword evidence="3" id="KW-0732">Signal</keyword>
<feature type="region of interest" description="Disordered" evidence="1">
    <location>
        <begin position="352"/>
        <end position="409"/>
    </location>
</feature>
<organism evidence="5 6">
    <name type="scientific">Zoarces viviparus</name>
    <name type="common">Viviparous eelpout</name>
    <name type="synonym">Blennius viviparus</name>
    <dbReference type="NCBI Taxonomy" id="48416"/>
    <lineage>
        <taxon>Eukaryota</taxon>
        <taxon>Metazoa</taxon>
        <taxon>Chordata</taxon>
        <taxon>Craniata</taxon>
        <taxon>Vertebrata</taxon>
        <taxon>Euteleostomi</taxon>
        <taxon>Actinopterygii</taxon>
        <taxon>Neopterygii</taxon>
        <taxon>Teleostei</taxon>
        <taxon>Neoteleostei</taxon>
        <taxon>Acanthomorphata</taxon>
        <taxon>Eupercaria</taxon>
        <taxon>Perciformes</taxon>
        <taxon>Cottioidei</taxon>
        <taxon>Zoarcales</taxon>
        <taxon>Zoarcidae</taxon>
        <taxon>Zoarcinae</taxon>
        <taxon>Zoarces</taxon>
    </lineage>
</organism>
<feature type="transmembrane region" description="Helical" evidence="2">
    <location>
        <begin position="250"/>
        <end position="273"/>
    </location>
</feature>
<dbReference type="PANTHER" id="PTHR20859:SF87">
    <property type="entry name" value="CYTOKINE RECEPTOR FAMILY MEMBER B13-RELATED"/>
    <property type="match status" value="1"/>
</dbReference>
<proteinExistence type="predicted"/>
<feature type="chain" id="PRO_5043676782" description="Fibronectin type-III domain-containing protein" evidence="3">
    <location>
        <begin position="22"/>
        <end position="409"/>
    </location>
</feature>
<evidence type="ECO:0000259" key="4">
    <source>
        <dbReference type="Pfam" id="PF01108"/>
    </source>
</evidence>
<keyword evidence="2" id="KW-0812">Transmembrane</keyword>
<evidence type="ECO:0000256" key="2">
    <source>
        <dbReference type="SAM" id="Phobius"/>
    </source>
</evidence>
<keyword evidence="2" id="KW-1133">Transmembrane helix</keyword>
<keyword evidence="6" id="KW-1185">Reference proteome</keyword>
<dbReference type="InterPro" id="IPR003961">
    <property type="entry name" value="FN3_dom"/>
</dbReference>
<comment type="caution">
    <text evidence="5">The sequence shown here is derived from an EMBL/GenBank/DDBJ whole genome shotgun (WGS) entry which is preliminary data.</text>
</comment>
<dbReference type="InterPro" id="IPR036116">
    <property type="entry name" value="FN3_sf"/>
</dbReference>
<dbReference type="GO" id="GO:0005886">
    <property type="term" value="C:plasma membrane"/>
    <property type="evidence" value="ECO:0007669"/>
    <property type="project" value="TreeGrafter"/>
</dbReference>
<dbReference type="Gene3D" id="2.60.40.10">
    <property type="entry name" value="Immunoglobulins"/>
    <property type="match status" value="1"/>
</dbReference>
<feature type="signal peptide" evidence="3">
    <location>
        <begin position="1"/>
        <end position="21"/>
    </location>
</feature>
<evidence type="ECO:0000313" key="5">
    <source>
        <dbReference type="EMBL" id="KAK9541356.1"/>
    </source>
</evidence>